<feature type="region of interest" description="Disordered" evidence="4">
    <location>
        <begin position="1"/>
        <end position="22"/>
    </location>
</feature>
<evidence type="ECO:0008006" key="7">
    <source>
        <dbReference type="Google" id="ProtNLM"/>
    </source>
</evidence>
<evidence type="ECO:0000313" key="5">
    <source>
        <dbReference type="EMBL" id="KAJ0184909.1"/>
    </source>
</evidence>
<feature type="region of interest" description="Disordered" evidence="4">
    <location>
        <begin position="84"/>
        <end position="111"/>
    </location>
</feature>
<evidence type="ECO:0000256" key="2">
    <source>
        <dbReference type="ARBA" id="ARBA00009937"/>
    </source>
</evidence>
<keyword evidence="3" id="KW-0539">Nucleus</keyword>
<dbReference type="InterPro" id="IPR031425">
    <property type="entry name" value="NPR1/NH1-interacting"/>
</dbReference>
<evidence type="ECO:0000256" key="4">
    <source>
        <dbReference type="SAM" id="MobiDB-lite"/>
    </source>
</evidence>
<dbReference type="GO" id="GO:0005634">
    <property type="term" value="C:nucleus"/>
    <property type="evidence" value="ECO:0007669"/>
    <property type="project" value="UniProtKB-SubCell"/>
</dbReference>
<keyword evidence="6" id="KW-1185">Reference proteome</keyword>
<dbReference type="Gramene" id="rna-gnl|WGS:NBSK|LSAT_9X7300_mrna">
    <property type="protein sequence ID" value="cds-PLY88121.1"/>
    <property type="gene ID" value="gene-LSAT_9X7300"/>
</dbReference>
<name>A0A9R1WPH4_LACSA</name>
<evidence type="ECO:0000313" key="6">
    <source>
        <dbReference type="Proteomes" id="UP000235145"/>
    </source>
</evidence>
<dbReference type="PANTHER" id="PTHR33669:SF1">
    <property type="entry name" value="PROTEIN NIM1-INTERACTING 1"/>
    <property type="match status" value="1"/>
</dbReference>
<dbReference type="AlphaFoldDB" id="A0A9R1WPH4"/>
<reference evidence="5 6" key="1">
    <citation type="journal article" date="2017" name="Nat. Commun.">
        <title>Genome assembly with in vitro proximity ligation data and whole-genome triplication in lettuce.</title>
        <authorList>
            <person name="Reyes-Chin-Wo S."/>
            <person name="Wang Z."/>
            <person name="Yang X."/>
            <person name="Kozik A."/>
            <person name="Arikit S."/>
            <person name="Song C."/>
            <person name="Xia L."/>
            <person name="Froenicke L."/>
            <person name="Lavelle D.O."/>
            <person name="Truco M.J."/>
            <person name="Xia R."/>
            <person name="Zhu S."/>
            <person name="Xu C."/>
            <person name="Xu H."/>
            <person name="Xu X."/>
            <person name="Cox K."/>
            <person name="Korf I."/>
            <person name="Meyers B.C."/>
            <person name="Michelmore R.W."/>
        </authorList>
    </citation>
    <scope>NUCLEOTIDE SEQUENCE [LARGE SCALE GENOMIC DNA]</scope>
    <source>
        <strain evidence="6">cv. Salinas</strain>
        <tissue evidence="5">Seedlings</tissue>
    </source>
</reference>
<feature type="compositionally biased region" description="Polar residues" evidence="4">
    <location>
        <begin position="1"/>
        <end position="13"/>
    </location>
</feature>
<accession>A0A9R1WPH4</accession>
<comment type="caution">
    <text evidence="5">The sequence shown here is derived from an EMBL/GenBank/DDBJ whole genome shotgun (WGS) entry which is preliminary data.</text>
</comment>
<evidence type="ECO:0000256" key="1">
    <source>
        <dbReference type="ARBA" id="ARBA00004123"/>
    </source>
</evidence>
<protein>
    <recommendedName>
        <fullName evidence="7">Protein NIM1-INTERACTING 1</fullName>
    </recommendedName>
</protein>
<sequence>MENRHNIISSGQQHHLEEDDDDDRKMEIFFTLIRSFREARDRRRQELLSDMEKTNKTRKLHHLQSPSSPVFEWQDFTVGCHTSPVPVHQKPKQPRKEEEEEEANLNLKLSL</sequence>
<dbReference type="EMBL" id="NBSK02000009">
    <property type="protein sequence ID" value="KAJ0184909.1"/>
    <property type="molecule type" value="Genomic_DNA"/>
</dbReference>
<dbReference type="Pfam" id="PF15699">
    <property type="entry name" value="NPR1_interact"/>
    <property type="match status" value="1"/>
</dbReference>
<proteinExistence type="inferred from homology"/>
<comment type="similarity">
    <text evidence="2">Belongs to the NPR1-interactor family.</text>
</comment>
<comment type="subcellular location">
    <subcellularLocation>
        <location evidence="1">Nucleus</location>
    </subcellularLocation>
</comment>
<gene>
    <name evidence="5" type="ORF">LSAT_V11C900455200</name>
</gene>
<dbReference type="Proteomes" id="UP000235145">
    <property type="component" value="Unassembled WGS sequence"/>
</dbReference>
<evidence type="ECO:0000256" key="3">
    <source>
        <dbReference type="ARBA" id="ARBA00023242"/>
    </source>
</evidence>
<dbReference type="PANTHER" id="PTHR33669">
    <property type="entry name" value="PROTEIN NEGATIVE REGULATOR OF RESISTANCE"/>
    <property type="match status" value="1"/>
</dbReference>
<dbReference type="GO" id="GO:0010112">
    <property type="term" value="P:regulation of systemic acquired resistance"/>
    <property type="evidence" value="ECO:0007669"/>
    <property type="project" value="InterPro"/>
</dbReference>
<organism evidence="5 6">
    <name type="scientific">Lactuca sativa</name>
    <name type="common">Garden lettuce</name>
    <dbReference type="NCBI Taxonomy" id="4236"/>
    <lineage>
        <taxon>Eukaryota</taxon>
        <taxon>Viridiplantae</taxon>
        <taxon>Streptophyta</taxon>
        <taxon>Embryophyta</taxon>
        <taxon>Tracheophyta</taxon>
        <taxon>Spermatophyta</taxon>
        <taxon>Magnoliopsida</taxon>
        <taxon>eudicotyledons</taxon>
        <taxon>Gunneridae</taxon>
        <taxon>Pentapetalae</taxon>
        <taxon>asterids</taxon>
        <taxon>campanulids</taxon>
        <taxon>Asterales</taxon>
        <taxon>Asteraceae</taxon>
        <taxon>Cichorioideae</taxon>
        <taxon>Cichorieae</taxon>
        <taxon>Lactucinae</taxon>
        <taxon>Lactuca</taxon>
    </lineage>
</organism>